<organism evidence="4 5">
    <name type="scientific">Leucobacter chromiireducens subsp. solipictus</name>
    <dbReference type="NCBI Taxonomy" id="398235"/>
    <lineage>
        <taxon>Bacteria</taxon>
        <taxon>Bacillati</taxon>
        <taxon>Actinomycetota</taxon>
        <taxon>Actinomycetes</taxon>
        <taxon>Micrococcales</taxon>
        <taxon>Microbacteriaceae</taxon>
        <taxon>Leucobacter</taxon>
    </lineage>
</organism>
<comment type="cofactor">
    <cofactor evidence="1">
        <name>Mg(2+)</name>
        <dbReference type="ChEBI" id="CHEBI:18420"/>
    </cofactor>
</comment>
<evidence type="ECO:0000256" key="2">
    <source>
        <dbReference type="ARBA" id="ARBA00022801"/>
    </source>
</evidence>
<dbReference type="PANTHER" id="PTHR43046">
    <property type="entry name" value="GDP-MANNOSE MANNOSYL HYDROLASE"/>
    <property type="match status" value="1"/>
</dbReference>
<dbReference type="InterPro" id="IPR020084">
    <property type="entry name" value="NUDIX_hydrolase_CS"/>
</dbReference>
<feature type="domain" description="Nudix hydrolase" evidence="3">
    <location>
        <begin position="1"/>
        <end position="121"/>
    </location>
</feature>
<dbReference type="InterPro" id="IPR015797">
    <property type="entry name" value="NUDIX_hydrolase-like_dom_sf"/>
</dbReference>
<reference evidence="4 5" key="1">
    <citation type="submission" date="2018-09" db="EMBL/GenBank/DDBJ databases">
        <title>Comparative genomics of Leucobacter spp.</title>
        <authorList>
            <person name="Reis A.C."/>
            <person name="Kolvenbach B.A."/>
            <person name="Corvini P.F.X."/>
            <person name="Nunes O.C."/>
        </authorList>
    </citation>
    <scope>NUCLEOTIDE SEQUENCE [LARGE SCALE GENOMIC DNA]</scope>
    <source>
        <strain evidence="4 5">TAN 31504</strain>
    </source>
</reference>
<dbReference type="PROSITE" id="PS51462">
    <property type="entry name" value="NUDIX"/>
    <property type="match status" value="1"/>
</dbReference>
<comment type="caution">
    <text evidence="4">The sequence shown here is derived from an EMBL/GenBank/DDBJ whole genome shotgun (WGS) entry which is preliminary data.</text>
</comment>
<sequence length="124" mass="13237">MRNAEGRVLNVRKRGTASFMLPGGKPEAGEDPRATAVREVSEELGLALDPAQLTDLGVFRATAANEPGFVVEAAVFEHPLVPGAESAEAQAEIERIEWIDPAVARADMAPLNTDFVFPALRARG</sequence>
<dbReference type="PROSITE" id="PS00893">
    <property type="entry name" value="NUDIX_BOX"/>
    <property type="match status" value="1"/>
</dbReference>
<dbReference type="CDD" id="cd04690">
    <property type="entry name" value="NUDIX_Hydrolase"/>
    <property type="match status" value="1"/>
</dbReference>
<proteinExistence type="predicted"/>
<name>A0ABS1SJH2_9MICO</name>
<keyword evidence="2" id="KW-0378">Hydrolase</keyword>
<dbReference type="SUPFAM" id="SSF55811">
    <property type="entry name" value="Nudix"/>
    <property type="match status" value="1"/>
</dbReference>
<dbReference type="Proteomes" id="UP001645859">
    <property type="component" value="Unassembled WGS sequence"/>
</dbReference>
<dbReference type="PANTHER" id="PTHR43046:SF2">
    <property type="entry name" value="8-OXO-DGTP DIPHOSPHATASE-RELATED"/>
    <property type="match status" value="1"/>
</dbReference>
<dbReference type="Gene3D" id="3.90.79.10">
    <property type="entry name" value="Nucleoside Triphosphate Pyrophosphohydrolase"/>
    <property type="match status" value="1"/>
</dbReference>
<evidence type="ECO:0000259" key="3">
    <source>
        <dbReference type="PROSITE" id="PS51462"/>
    </source>
</evidence>
<dbReference type="EMBL" id="QYAC01000009">
    <property type="protein sequence ID" value="MBL3680680.1"/>
    <property type="molecule type" value="Genomic_DNA"/>
</dbReference>
<dbReference type="InterPro" id="IPR000086">
    <property type="entry name" value="NUDIX_hydrolase_dom"/>
</dbReference>
<evidence type="ECO:0000256" key="1">
    <source>
        <dbReference type="ARBA" id="ARBA00001946"/>
    </source>
</evidence>
<protein>
    <submittedName>
        <fullName evidence="4">NUDIX domain-containing protein</fullName>
    </submittedName>
</protein>
<keyword evidence="5" id="KW-1185">Reference proteome</keyword>
<dbReference type="Pfam" id="PF00293">
    <property type="entry name" value="NUDIX"/>
    <property type="match status" value="1"/>
</dbReference>
<gene>
    <name evidence="4" type="ORF">D3230_15480</name>
</gene>
<evidence type="ECO:0000313" key="4">
    <source>
        <dbReference type="EMBL" id="MBL3680680.1"/>
    </source>
</evidence>
<evidence type="ECO:0000313" key="5">
    <source>
        <dbReference type="Proteomes" id="UP001645859"/>
    </source>
</evidence>
<accession>A0ABS1SJH2</accession>